<keyword evidence="4" id="KW-0309">Germination</keyword>
<dbReference type="Proteomes" id="UP000293568">
    <property type="component" value="Chromosome"/>
</dbReference>
<accession>A0A4V0YEY2</accession>
<feature type="transmembrane region" description="Helical" evidence="8">
    <location>
        <begin position="74"/>
        <end position="95"/>
    </location>
</feature>
<feature type="transmembrane region" description="Helical" evidence="8">
    <location>
        <begin position="253"/>
        <end position="275"/>
    </location>
</feature>
<gene>
    <name evidence="9" type="ORF">ET464_04795</name>
</gene>
<evidence type="ECO:0000256" key="4">
    <source>
        <dbReference type="ARBA" id="ARBA00022544"/>
    </source>
</evidence>
<reference evidence="9 10" key="1">
    <citation type="submission" date="2019-01" db="EMBL/GenBank/DDBJ databases">
        <title>Genome sequencing of strain FW100M-2.</title>
        <authorList>
            <person name="Heo J."/>
            <person name="Kim S.-J."/>
            <person name="Kim J.-S."/>
            <person name="Hong S.-B."/>
            <person name="Kwon S.-W."/>
        </authorList>
    </citation>
    <scope>NUCLEOTIDE SEQUENCE [LARGE SCALE GENOMIC DNA]</scope>
    <source>
        <strain evidence="9 10">FW100M-2</strain>
    </source>
</reference>
<protein>
    <submittedName>
        <fullName evidence="9">Uncharacterized protein</fullName>
    </submittedName>
</protein>
<dbReference type="InterPro" id="IPR004761">
    <property type="entry name" value="Spore_GerAB"/>
</dbReference>
<feature type="transmembrane region" description="Helical" evidence="8">
    <location>
        <begin position="110"/>
        <end position="130"/>
    </location>
</feature>
<keyword evidence="6 8" id="KW-1133">Transmembrane helix</keyword>
<dbReference type="GO" id="GO:0016020">
    <property type="term" value="C:membrane"/>
    <property type="evidence" value="ECO:0007669"/>
    <property type="project" value="UniProtKB-SubCell"/>
</dbReference>
<evidence type="ECO:0000256" key="6">
    <source>
        <dbReference type="ARBA" id="ARBA00022989"/>
    </source>
</evidence>
<dbReference type="PANTHER" id="PTHR34975">
    <property type="entry name" value="SPORE GERMINATION PROTEIN A2"/>
    <property type="match status" value="1"/>
</dbReference>
<dbReference type="EMBL" id="CP035492">
    <property type="protein sequence ID" value="QAY65801.1"/>
    <property type="molecule type" value="Genomic_DNA"/>
</dbReference>
<comment type="similarity">
    <text evidence="2">Belongs to the amino acid-polyamine-organocation (APC) superfamily. Spore germination protein (SGP) (TC 2.A.3.9) family.</text>
</comment>
<evidence type="ECO:0000256" key="5">
    <source>
        <dbReference type="ARBA" id="ARBA00022692"/>
    </source>
</evidence>
<feature type="transmembrane region" description="Helical" evidence="8">
    <location>
        <begin position="180"/>
        <end position="199"/>
    </location>
</feature>
<evidence type="ECO:0000256" key="1">
    <source>
        <dbReference type="ARBA" id="ARBA00004141"/>
    </source>
</evidence>
<keyword evidence="10" id="KW-1185">Reference proteome</keyword>
<dbReference type="RefSeq" id="WP_129438709.1">
    <property type="nucleotide sequence ID" value="NZ_CP035492.1"/>
</dbReference>
<keyword evidence="5 8" id="KW-0812">Transmembrane</keyword>
<comment type="subcellular location">
    <subcellularLocation>
        <location evidence="1">Membrane</location>
        <topology evidence="1">Multi-pass membrane protein</topology>
    </subcellularLocation>
</comment>
<feature type="transmembrane region" description="Helical" evidence="8">
    <location>
        <begin position="137"/>
        <end position="160"/>
    </location>
</feature>
<evidence type="ECO:0000256" key="7">
    <source>
        <dbReference type="ARBA" id="ARBA00023136"/>
    </source>
</evidence>
<evidence type="ECO:0000313" key="9">
    <source>
        <dbReference type="EMBL" id="QAY65801.1"/>
    </source>
</evidence>
<keyword evidence="3" id="KW-0813">Transport</keyword>
<feature type="transmembrane region" description="Helical" evidence="8">
    <location>
        <begin position="206"/>
        <end position="225"/>
    </location>
</feature>
<feature type="transmembrane region" description="Helical" evidence="8">
    <location>
        <begin position="295"/>
        <end position="313"/>
    </location>
</feature>
<dbReference type="PANTHER" id="PTHR34975:SF2">
    <property type="entry name" value="SPORE GERMINATION PROTEIN A2"/>
    <property type="match status" value="1"/>
</dbReference>
<keyword evidence="7 8" id="KW-0472">Membrane</keyword>
<evidence type="ECO:0000256" key="2">
    <source>
        <dbReference type="ARBA" id="ARBA00007998"/>
    </source>
</evidence>
<name>A0A4V0YEY2_9BACL</name>
<dbReference type="AlphaFoldDB" id="A0A4V0YEY2"/>
<evidence type="ECO:0000313" key="10">
    <source>
        <dbReference type="Proteomes" id="UP000293568"/>
    </source>
</evidence>
<organism evidence="9 10">
    <name type="scientific">Paenibacillus protaetiae</name>
    <dbReference type="NCBI Taxonomy" id="2509456"/>
    <lineage>
        <taxon>Bacteria</taxon>
        <taxon>Bacillati</taxon>
        <taxon>Bacillota</taxon>
        <taxon>Bacilli</taxon>
        <taxon>Bacillales</taxon>
        <taxon>Paenibacillaceae</taxon>
        <taxon>Paenibacillus</taxon>
    </lineage>
</organism>
<evidence type="ECO:0000256" key="3">
    <source>
        <dbReference type="ARBA" id="ARBA00022448"/>
    </source>
</evidence>
<feature type="transmembrane region" description="Helical" evidence="8">
    <location>
        <begin position="325"/>
        <end position="344"/>
    </location>
</feature>
<sequence length="356" mass="39805">MRRGISAAAFFLVLQYGLFIFVYTQCIIQSQPSGQWLFVMLGWLIQGIMLRLLIGGFKADKSDLLSKLNASGKWLRLGLVWPLLLSNLLTIGIIIRGHSQVLSVLYLPNTPIGFMLALLLCTALTVAYAGKDSLLRLSLVIGCLMLPLVLLAFIAVLKYVNPDMIFPIQPSMEFMTKPKLMPVFFILSNVFSLIAFVGPHSSVSKYWIWGAWGFSLLLFLLNVYLPVSVFGQEVVKDLRFPSLLLLDSVRVDWFFFDGISLFYILAIMISTLLNISSLLWLTRQLTVQSAFVPKLMTNPASVSLLAIAVAYAIPNLESLEILMVWGGPLRFALLLMLGIIGVYYRKRAKTGEKPRA</sequence>
<dbReference type="KEGG" id="pprt:ET464_04795"/>
<feature type="transmembrane region" description="Helical" evidence="8">
    <location>
        <begin position="36"/>
        <end position="54"/>
    </location>
</feature>
<proteinExistence type="inferred from homology"/>
<evidence type="ECO:0000256" key="8">
    <source>
        <dbReference type="SAM" id="Phobius"/>
    </source>
</evidence>
<dbReference type="GO" id="GO:0009847">
    <property type="term" value="P:spore germination"/>
    <property type="evidence" value="ECO:0007669"/>
    <property type="project" value="InterPro"/>
</dbReference>
<dbReference type="OrthoDB" id="2381278at2"/>
<dbReference type="Pfam" id="PF03845">
    <property type="entry name" value="Spore_permease"/>
    <property type="match status" value="1"/>
</dbReference>